<evidence type="ECO:0000256" key="4">
    <source>
        <dbReference type="ARBA" id="ARBA00022475"/>
    </source>
</evidence>
<feature type="transmembrane region" description="Helical" evidence="9">
    <location>
        <begin position="534"/>
        <end position="551"/>
    </location>
</feature>
<feature type="transmembrane region" description="Helical" evidence="9">
    <location>
        <begin position="12"/>
        <end position="32"/>
    </location>
</feature>
<dbReference type="Gene3D" id="3.30.70.1440">
    <property type="entry name" value="Multidrug efflux transporter AcrB pore domain"/>
    <property type="match status" value="1"/>
</dbReference>
<dbReference type="SUPFAM" id="SSF82866">
    <property type="entry name" value="Multidrug efflux transporter AcrB transmembrane domain"/>
    <property type="match status" value="2"/>
</dbReference>
<dbReference type="eggNOG" id="COG0841">
    <property type="taxonomic scope" value="Bacteria"/>
</dbReference>
<keyword evidence="8 9" id="KW-0472">Membrane</keyword>
<feature type="transmembrane region" description="Helical" evidence="9">
    <location>
        <begin position="863"/>
        <end position="881"/>
    </location>
</feature>
<keyword evidence="11" id="KW-1185">Reference proteome</keyword>
<dbReference type="NCBIfam" id="TIGR00915">
    <property type="entry name" value="2A0602"/>
    <property type="match status" value="1"/>
</dbReference>
<dbReference type="STRING" id="1215343.B488_09870"/>
<dbReference type="EMBL" id="CP003789">
    <property type="protein sequence ID" value="AGA64979.1"/>
    <property type="molecule type" value="Genomic_DNA"/>
</dbReference>
<dbReference type="InterPro" id="IPR004764">
    <property type="entry name" value="MdtF-like"/>
</dbReference>
<evidence type="ECO:0000256" key="3">
    <source>
        <dbReference type="ARBA" id="ARBA00022448"/>
    </source>
</evidence>
<dbReference type="Gene3D" id="1.20.1640.10">
    <property type="entry name" value="Multidrug efflux transporter AcrB transmembrane domain"/>
    <property type="match status" value="2"/>
</dbReference>
<dbReference type="GO" id="GO:0042910">
    <property type="term" value="F:xenobiotic transmembrane transporter activity"/>
    <property type="evidence" value="ECO:0007669"/>
    <property type="project" value="TreeGrafter"/>
</dbReference>
<dbReference type="SUPFAM" id="SSF82693">
    <property type="entry name" value="Multidrug efflux transporter AcrB pore domain, PN1, PN2, PC1 and PC2 subdomains"/>
    <property type="match status" value="4"/>
</dbReference>
<dbReference type="PANTHER" id="PTHR32063:SF13">
    <property type="entry name" value="MULTIDRUG EFFLUX PUMP SUBUNIT ACRB-RELATED"/>
    <property type="match status" value="1"/>
</dbReference>
<dbReference type="PANTHER" id="PTHR32063">
    <property type="match status" value="1"/>
</dbReference>
<feature type="transmembrane region" description="Helical" evidence="9">
    <location>
        <begin position="888"/>
        <end position="908"/>
    </location>
</feature>
<evidence type="ECO:0000313" key="10">
    <source>
        <dbReference type="EMBL" id="AGA64979.1"/>
    </source>
</evidence>
<feature type="transmembrane region" description="Helical" evidence="9">
    <location>
        <begin position="340"/>
        <end position="358"/>
    </location>
</feature>
<dbReference type="KEGG" id="lcc:B488_09870"/>
<evidence type="ECO:0000256" key="2">
    <source>
        <dbReference type="ARBA" id="ARBA00010942"/>
    </source>
</evidence>
<name>L0ETW2_LIBCB</name>
<comment type="subcellular location">
    <subcellularLocation>
        <location evidence="1 9">Cell inner membrane</location>
        <topology evidence="1 9">Multi-pass membrane protein</topology>
    </subcellularLocation>
</comment>
<dbReference type="PRINTS" id="PR00702">
    <property type="entry name" value="ACRIFLAVINRP"/>
</dbReference>
<dbReference type="GO" id="GO:0005886">
    <property type="term" value="C:plasma membrane"/>
    <property type="evidence" value="ECO:0007669"/>
    <property type="project" value="UniProtKB-SubCell"/>
</dbReference>
<dbReference type="Proteomes" id="UP000010799">
    <property type="component" value="Chromosome"/>
</dbReference>
<dbReference type="NCBIfam" id="NF000282">
    <property type="entry name" value="RND_permease_1"/>
    <property type="match status" value="1"/>
</dbReference>
<evidence type="ECO:0000256" key="9">
    <source>
        <dbReference type="RuleBase" id="RU364070"/>
    </source>
</evidence>
<comment type="similarity">
    <text evidence="2 9">Belongs to the resistance-nodulation-cell division (RND) (TC 2.A.6) family.</text>
</comment>
<protein>
    <recommendedName>
        <fullName evidence="9">Efflux pump membrane transporter</fullName>
    </recommendedName>
</protein>
<evidence type="ECO:0000256" key="6">
    <source>
        <dbReference type="ARBA" id="ARBA00022692"/>
    </source>
</evidence>
<dbReference type="SUPFAM" id="SSF82714">
    <property type="entry name" value="Multidrug efflux transporter AcrB TolC docking domain, DN and DC subdomains"/>
    <property type="match status" value="2"/>
</dbReference>
<dbReference type="HOGENOM" id="CLU_002755_1_1_5"/>
<dbReference type="Gene3D" id="3.30.70.1430">
    <property type="entry name" value="Multidrug efflux transporter AcrB pore domain"/>
    <property type="match status" value="2"/>
</dbReference>
<dbReference type="RefSeq" id="WP_015273404.1">
    <property type="nucleotide sequence ID" value="NC_019907.1"/>
</dbReference>
<evidence type="ECO:0000256" key="7">
    <source>
        <dbReference type="ARBA" id="ARBA00022989"/>
    </source>
</evidence>
<dbReference type="GO" id="GO:0015562">
    <property type="term" value="F:efflux transmembrane transporter activity"/>
    <property type="evidence" value="ECO:0007669"/>
    <property type="project" value="InterPro"/>
</dbReference>
<feature type="transmembrane region" description="Helical" evidence="9">
    <location>
        <begin position="914"/>
        <end position="937"/>
    </location>
</feature>
<evidence type="ECO:0000313" key="11">
    <source>
        <dbReference type="Proteomes" id="UP000010799"/>
    </source>
</evidence>
<evidence type="ECO:0000256" key="8">
    <source>
        <dbReference type="ARBA" id="ARBA00023136"/>
    </source>
</evidence>
<feature type="transmembrane region" description="Helical" evidence="9">
    <location>
        <begin position="365"/>
        <end position="385"/>
    </location>
</feature>
<feature type="transmembrane region" description="Helical" evidence="9">
    <location>
        <begin position="958"/>
        <end position="979"/>
    </location>
</feature>
<sequence>MAHFFINRPVFAWVIAIIITLSGVYLTFYVPVSEYPDIAPIKIMISAQYNGASAETVEKSVTKIIEDSLDNLEHLIYMESSSTANKATVTLTFDNSTNPNTAQVEVQNKIQLIESKLPETVRTEGVTVTRSSSSILLVAALVSTNNKYSTAELGNIVKTTIKDPIKRLSGIGDVSIFGSGYAMRIWLDPFKLKKYNLTPLDVITAIKNQNTQVSVGSLGGQPTTKEQQITVTIVAQSQLTQISDFESIILKTNTDGSFVKLANVARIEIGQETYGNNSFYNGRPASGFAVNLASGANAVSTANNVLSTLSSLAKSLPEGTKVEIPYDTTPFIRSSIKNTLETLIEAIVLVFVIMLIFLQNIRATIIPTITIPVVLMGTLATLSIAGYSINLLTMFAMVLAIGLLVDDAIVVVENVERVMREENLSPKEATKKSMSEITNAIIGIALVLSAVFLPMGFLSGSIGIIYRQFSITLISSMLLSAIVALVLTPALCASILKPANEVSENKFFHLFNKIFEKINLKYISFVSNTFKHPLKMIVVFMIICVMCLWIFKRIPSSFIPQEDKGSLMTIIQTPENATAYRTENILKKVQEYYINLPDVNSVFGVLGFSFAGSKQNHAMLFNKLKDCFTCRLTAQLIAQHAMQYFSSIRDAKIFAVLPPEINGLGNSGGFSMYLVDNKNQGQEALIQTAKTLIQTASKTGKVMSLRLQNGEAESQMKIILDQEKIGAMNVNIADVNSMLTTIFSGTYVNDFTYNNNRQPVIVQADSSWRMQPNQLGFWWVRNTNKEMVPFSSFSKIKWIKGFAKLSRFNGTTAIKIDGSAANGVSNGTAMNEIENIVSSIPGGYSIEWEGISYQEKLSGSQSLFLYMLSILVVFLCLAALYESWSIPFSVLLAIPISIFGALGAAMITNQSNDIYFKVSLLITIGLAAKNAILIVEFAKERTNKGMNVIAATLEASKLRLRPIIMTSMAFIFGTLPLTLATGASSAAQHSVGIGVIGGIILSTFVGILFVPYFFVFINQISNLIKSLIKRI</sequence>
<feature type="transmembrane region" description="Helical" evidence="9">
    <location>
        <begin position="991"/>
        <end position="1017"/>
    </location>
</feature>
<organism evidence="10 11">
    <name type="scientific">Liberibacter crescens (strain BT-1)</name>
    <dbReference type="NCBI Taxonomy" id="1215343"/>
    <lineage>
        <taxon>Bacteria</taxon>
        <taxon>Pseudomonadati</taxon>
        <taxon>Pseudomonadota</taxon>
        <taxon>Alphaproteobacteria</taxon>
        <taxon>Hyphomicrobiales</taxon>
        <taxon>Rhizobiaceae</taxon>
        <taxon>Liberibacter</taxon>
    </lineage>
</organism>
<dbReference type="Pfam" id="PF00873">
    <property type="entry name" value="ACR_tran"/>
    <property type="match status" value="1"/>
</dbReference>
<dbReference type="AlphaFoldDB" id="L0ETW2"/>
<accession>L0ETW2</accession>
<feature type="transmembrane region" description="Helical" evidence="9">
    <location>
        <begin position="440"/>
        <end position="465"/>
    </location>
</feature>
<dbReference type="Gene3D" id="3.30.70.1320">
    <property type="entry name" value="Multidrug efflux transporter AcrB pore domain like"/>
    <property type="match status" value="1"/>
</dbReference>
<keyword evidence="4" id="KW-1003">Cell membrane</keyword>
<keyword evidence="7 9" id="KW-1133">Transmembrane helix</keyword>
<gene>
    <name evidence="10" type="ordered locus">B488_09870</name>
</gene>
<dbReference type="InterPro" id="IPR001036">
    <property type="entry name" value="Acrflvin-R"/>
</dbReference>
<dbReference type="FunFam" id="1.20.1640.10:FF:000001">
    <property type="entry name" value="Efflux pump membrane transporter"/>
    <property type="match status" value="1"/>
</dbReference>
<dbReference type="Gene3D" id="3.30.2090.10">
    <property type="entry name" value="Multidrug efflux transporter AcrB TolC docking domain, DN and DC subdomains"/>
    <property type="match status" value="2"/>
</dbReference>
<proteinExistence type="inferred from homology"/>
<keyword evidence="3 9" id="KW-0813">Transport</keyword>
<comment type="caution">
    <text evidence="9">Lacks conserved residue(s) required for the propagation of feature annotation.</text>
</comment>
<dbReference type="GO" id="GO:0009636">
    <property type="term" value="P:response to toxic substance"/>
    <property type="evidence" value="ECO:0007669"/>
    <property type="project" value="UniProtKB-ARBA"/>
</dbReference>
<evidence type="ECO:0000256" key="1">
    <source>
        <dbReference type="ARBA" id="ARBA00004429"/>
    </source>
</evidence>
<reference evidence="10 11" key="1">
    <citation type="journal article" date="2012" name="Stand. Genomic Sci.">
        <title>Complete genome sequence of Liberibacter crescens BT-1.</title>
        <authorList>
            <person name="Leonard M.T."/>
            <person name="Fagen J.R."/>
            <person name="Davis-Richardson A.G."/>
            <person name="Davis M.J."/>
            <person name="Triplett E.W."/>
        </authorList>
    </citation>
    <scope>NUCLEOTIDE SEQUENCE [LARGE SCALE GENOMIC DNA]</scope>
    <source>
        <strain evidence="10 11">BT-1</strain>
    </source>
</reference>
<dbReference type="FunFam" id="3.30.70.1430:FF:000001">
    <property type="entry name" value="Efflux pump membrane transporter"/>
    <property type="match status" value="1"/>
</dbReference>
<dbReference type="PATRIC" id="fig|1215343.11.peg.1015"/>
<feature type="transmembrane region" description="Helical" evidence="9">
    <location>
        <begin position="471"/>
        <end position="496"/>
    </location>
</feature>
<keyword evidence="6 9" id="KW-0812">Transmembrane</keyword>
<keyword evidence="5 9" id="KW-0997">Cell inner membrane</keyword>
<dbReference type="InterPro" id="IPR027463">
    <property type="entry name" value="AcrB_DN_DC_subdom"/>
</dbReference>
<dbReference type="FunFam" id="3.30.2090.10:FF:000001">
    <property type="entry name" value="Efflux pump membrane transporter"/>
    <property type="match status" value="1"/>
</dbReference>
<evidence type="ECO:0000256" key="5">
    <source>
        <dbReference type="ARBA" id="ARBA00022519"/>
    </source>
</evidence>